<dbReference type="EMBL" id="BKCJ010008987">
    <property type="protein sequence ID" value="GEU84869.1"/>
    <property type="molecule type" value="Genomic_DNA"/>
</dbReference>
<dbReference type="InterPro" id="IPR025724">
    <property type="entry name" value="GAG-pre-integrase_dom"/>
</dbReference>
<organism evidence="3">
    <name type="scientific">Tanacetum cinerariifolium</name>
    <name type="common">Dalmatian daisy</name>
    <name type="synonym">Chrysanthemum cinerariifolium</name>
    <dbReference type="NCBI Taxonomy" id="118510"/>
    <lineage>
        <taxon>Eukaryota</taxon>
        <taxon>Viridiplantae</taxon>
        <taxon>Streptophyta</taxon>
        <taxon>Embryophyta</taxon>
        <taxon>Tracheophyta</taxon>
        <taxon>Spermatophyta</taxon>
        <taxon>Magnoliopsida</taxon>
        <taxon>eudicotyledons</taxon>
        <taxon>Gunneridae</taxon>
        <taxon>Pentapetalae</taxon>
        <taxon>asterids</taxon>
        <taxon>campanulids</taxon>
        <taxon>Asterales</taxon>
        <taxon>Asteraceae</taxon>
        <taxon>Asteroideae</taxon>
        <taxon>Anthemideae</taxon>
        <taxon>Anthemidinae</taxon>
        <taxon>Tanacetum</taxon>
    </lineage>
</organism>
<feature type="region of interest" description="Disordered" evidence="1">
    <location>
        <begin position="301"/>
        <end position="322"/>
    </location>
</feature>
<reference evidence="3" key="1">
    <citation type="journal article" date="2019" name="Sci. Rep.">
        <title>Draft genome of Tanacetum cinerariifolium, the natural source of mosquito coil.</title>
        <authorList>
            <person name="Yamashiro T."/>
            <person name="Shiraishi A."/>
            <person name="Satake H."/>
            <person name="Nakayama K."/>
        </authorList>
    </citation>
    <scope>NUCLEOTIDE SEQUENCE</scope>
</reference>
<feature type="domain" description="GAG-pre-integrase" evidence="2">
    <location>
        <begin position="255"/>
        <end position="290"/>
    </location>
</feature>
<dbReference type="PANTHER" id="PTHR37610:SF38">
    <property type="entry name" value="RETROTRANSPOSON COPIA-LIKE N-TERMINAL DOMAIN-CONTAINING PROTEIN"/>
    <property type="match status" value="1"/>
</dbReference>
<accession>A0A6L2NH91</accession>
<evidence type="ECO:0000313" key="3">
    <source>
        <dbReference type="EMBL" id="GEU84869.1"/>
    </source>
</evidence>
<comment type="caution">
    <text evidence="3">The sequence shown here is derived from an EMBL/GenBank/DDBJ whole genome shotgun (WGS) entry which is preliminary data.</text>
</comment>
<proteinExistence type="predicted"/>
<dbReference type="AlphaFoldDB" id="A0A6L2NH91"/>
<evidence type="ECO:0000256" key="1">
    <source>
        <dbReference type="SAM" id="MobiDB-lite"/>
    </source>
</evidence>
<gene>
    <name evidence="3" type="ORF">Tci_056847</name>
</gene>
<name>A0A6L2NH91_TANCI</name>
<sequence length="384" mass="44029">MSGADGPGSGLAIQLANLLQNNVNQQPQNPKLSDNLQINLKLNSQNYALWTPMIRVSIGGRSKTLLSYLTKYPPEQTNENYDTWEQEDMIVFSWLIQNIESVLVGNITEYSIAKELWDALVITYSSGKDKLQIFNLYVKFNELKQSDKSLEDFWIALQGVWGEIDQANSNPMKCPEDIKTYAKIKSDQKLFQFLNGLDRKFKPIKREILRVDPLPTAKGIATGLIVGETEGAGFVTKGYCRNDGRIIGRGTKREGLYYVNEVTTSRTVMLAHGTSEREAWLWHRRLGHPSRFQKNMYFQQGQTEESLQSDTPQKKPPEVLTNQGWPLHQFDVKNAFLCEELKEEVYMEASHGFSQHFKHGEVWDIHLSEKVYTRSPSRCRDDIL</sequence>
<evidence type="ECO:0000259" key="2">
    <source>
        <dbReference type="Pfam" id="PF13976"/>
    </source>
</evidence>
<dbReference type="Pfam" id="PF14223">
    <property type="entry name" value="Retrotran_gag_2"/>
    <property type="match status" value="1"/>
</dbReference>
<dbReference type="Pfam" id="PF13976">
    <property type="entry name" value="gag_pre-integrs"/>
    <property type="match status" value="1"/>
</dbReference>
<feature type="compositionally biased region" description="Polar residues" evidence="1">
    <location>
        <begin position="301"/>
        <end position="311"/>
    </location>
</feature>
<protein>
    <recommendedName>
        <fullName evidence="2">GAG-pre-integrase domain-containing protein</fullName>
    </recommendedName>
</protein>
<dbReference type="PANTHER" id="PTHR37610">
    <property type="entry name" value="CCHC-TYPE DOMAIN-CONTAINING PROTEIN"/>
    <property type="match status" value="1"/>
</dbReference>